<dbReference type="SUPFAM" id="SSF53474">
    <property type="entry name" value="alpha/beta-Hydrolases"/>
    <property type="match status" value="1"/>
</dbReference>
<proteinExistence type="predicted"/>
<evidence type="ECO:0000259" key="1">
    <source>
        <dbReference type="Pfam" id="PF00561"/>
    </source>
</evidence>
<dbReference type="InterPro" id="IPR050266">
    <property type="entry name" value="AB_hydrolase_sf"/>
</dbReference>
<organism evidence="2 3">
    <name type="scientific">Candidatus Staskawiczbacteria bacterium RIFCSPHIGHO2_02_FULL_33_16</name>
    <dbReference type="NCBI Taxonomy" id="1802204"/>
    <lineage>
        <taxon>Bacteria</taxon>
        <taxon>Candidatus Staskawicziibacteriota</taxon>
    </lineage>
</organism>
<dbReference type="InterPro" id="IPR029058">
    <property type="entry name" value="AB_hydrolase_fold"/>
</dbReference>
<dbReference type="PRINTS" id="PR00111">
    <property type="entry name" value="ABHYDROLASE"/>
</dbReference>
<name>A0A1G2HYN6_9BACT</name>
<gene>
    <name evidence="2" type="ORF">A3D34_01960</name>
</gene>
<dbReference type="InterPro" id="IPR000073">
    <property type="entry name" value="AB_hydrolase_1"/>
</dbReference>
<evidence type="ECO:0000313" key="3">
    <source>
        <dbReference type="Proteomes" id="UP000179183"/>
    </source>
</evidence>
<evidence type="ECO:0000313" key="2">
    <source>
        <dbReference type="EMBL" id="OGZ67662.1"/>
    </source>
</evidence>
<reference evidence="2 3" key="1">
    <citation type="journal article" date="2016" name="Nat. Commun.">
        <title>Thousands of microbial genomes shed light on interconnected biogeochemical processes in an aquifer system.</title>
        <authorList>
            <person name="Anantharaman K."/>
            <person name="Brown C.T."/>
            <person name="Hug L.A."/>
            <person name="Sharon I."/>
            <person name="Castelle C.J."/>
            <person name="Probst A.J."/>
            <person name="Thomas B.C."/>
            <person name="Singh A."/>
            <person name="Wilkins M.J."/>
            <person name="Karaoz U."/>
            <person name="Brodie E.L."/>
            <person name="Williams K.H."/>
            <person name="Hubbard S.S."/>
            <person name="Banfield J.F."/>
        </authorList>
    </citation>
    <scope>NUCLEOTIDE SEQUENCE [LARGE SCALE GENOMIC DNA]</scope>
</reference>
<dbReference type="PANTHER" id="PTHR43798">
    <property type="entry name" value="MONOACYLGLYCEROL LIPASE"/>
    <property type="match status" value="1"/>
</dbReference>
<dbReference type="Pfam" id="PF00561">
    <property type="entry name" value="Abhydrolase_1"/>
    <property type="match status" value="2"/>
</dbReference>
<comment type="caution">
    <text evidence="2">The sequence shown here is derived from an EMBL/GenBank/DDBJ whole genome shotgun (WGS) entry which is preliminary data.</text>
</comment>
<dbReference type="AlphaFoldDB" id="A0A1G2HYN6"/>
<protein>
    <recommendedName>
        <fullName evidence="1">AB hydrolase-1 domain-containing protein</fullName>
    </recommendedName>
</protein>
<feature type="domain" description="AB hydrolase-1" evidence="1">
    <location>
        <begin position="185"/>
        <end position="239"/>
    </location>
</feature>
<sequence length="269" mass="31322">MTEEQILIKGLKVNYKVFGEGKPFLILHGWRSNSDRWQKTAELIAQKNLKVIVPDLPGFGKSQEPESAWSIDNYVEWLSEFSQNIPELNKDFYLLGHSFGGTFAAKFTIKYNQKIEKLFLVAASCIRLKTPSKRFIYNVSRIIKLFYFFPFYEIFRKYFYKFILRKSDYLYVSGIMKEIYLKVIADDLSQKLVSLRAPTVIIWGEKDDLTPIEHAYIIHKKISDSKLIIIPSAGHNLHSKNTDILVQEIMENLSVAPYHDQLLSLKNII</sequence>
<feature type="domain" description="AB hydrolase-1" evidence="1">
    <location>
        <begin position="22"/>
        <end position="128"/>
    </location>
</feature>
<dbReference type="Gene3D" id="3.40.50.1820">
    <property type="entry name" value="alpha/beta hydrolase"/>
    <property type="match status" value="1"/>
</dbReference>
<dbReference type="EMBL" id="MHOQ01000001">
    <property type="protein sequence ID" value="OGZ67662.1"/>
    <property type="molecule type" value="Genomic_DNA"/>
</dbReference>
<accession>A0A1G2HYN6</accession>
<dbReference type="Proteomes" id="UP000179183">
    <property type="component" value="Unassembled WGS sequence"/>
</dbReference>